<name>A0A0C3NM60_PISTI</name>
<evidence type="ECO:0000313" key="3">
    <source>
        <dbReference type="Proteomes" id="UP000054217"/>
    </source>
</evidence>
<reference evidence="3" key="2">
    <citation type="submission" date="2015-01" db="EMBL/GenBank/DDBJ databases">
        <title>Evolutionary Origins and Diversification of the Mycorrhizal Mutualists.</title>
        <authorList>
            <consortium name="DOE Joint Genome Institute"/>
            <consortium name="Mycorrhizal Genomics Consortium"/>
            <person name="Kohler A."/>
            <person name="Kuo A."/>
            <person name="Nagy L.G."/>
            <person name="Floudas D."/>
            <person name="Copeland A."/>
            <person name="Barry K.W."/>
            <person name="Cichocki N."/>
            <person name="Veneault-Fourrey C."/>
            <person name="LaButti K."/>
            <person name="Lindquist E.A."/>
            <person name="Lipzen A."/>
            <person name="Lundell T."/>
            <person name="Morin E."/>
            <person name="Murat C."/>
            <person name="Riley R."/>
            <person name="Ohm R."/>
            <person name="Sun H."/>
            <person name="Tunlid A."/>
            <person name="Henrissat B."/>
            <person name="Grigoriev I.V."/>
            <person name="Hibbett D.S."/>
            <person name="Martin F."/>
        </authorList>
    </citation>
    <scope>NUCLEOTIDE SEQUENCE [LARGE SCALE GENOMIC DNA]</scope>
    <source>
        <strain evidence="3">Marx 270</strain>
    </source>
</reference>
<dbReference type="Proteomes" id="UP000054217">
    <property type="component" value="Unassembled WGS sequence"/>
</dbReference>
<proteinExistence type="predicted"/>
<evidence type="ECO:0000256" key="1">
    <source>
        <dbReference type="SAM" id="MobiDB-lite"/>
    </source>
</evidence>
<feature type="region of interest" description="Disordered" evidence="1">
    <location>
        <begin position="133"/>
        <end position="157"/>
    </location>
</feature>
<organism evidence="2 3">
    <name type="scientific">Pisolithus tinctorius Marx 270</name>
    <dbReference type="NCBI Taxonomy" id="870435"/>
    <lineage>
        <taxon>Eukaryota</taxon>
        <taxon>Fungi</taxon>
        <taxon>Dikarya</taxon>
        <taxon>Basidiomycota</taxon>
        <taxon>Agaricomycotina</taxon>
        <taxon>Agaricomycetes</taxon>
        <taxon>Agaricomycetidae</taxon>
        <taxon>Boletales</taxon>
        <taxon>Sclerodermatineae</taxon>
        <taxon>Pisolithaceae</taxon>
        <taxon>Pisolithus</taxon>
    </lineage>
</organism>
<feature type="compositionally biased region" description="Low complexity" evidence="1">
    <location>
        <begin position="144"/>
        <end position="157"/>
    </location>
</feature>
<dbReference type="EMBL" id="KN832048">
    <property type="protein sequence ID" value="KIN96363.1"/>
    <property type="molecule type" value="Genomic_DNA"/>
</dbReference>
<dbReference type="STRING" id="870435.A0A0C3NM60"/>
<evidence type="ECO:0000313" key="2">
    <source>
        <dbReference type="EMBL" id="KIN96363.1"/>
    </source>
</evidence>
<dbReference type="HOGENOM" id="CLU_003921_2_0_1"/>
<dbReference type="InParanoid" id="A0A0C3NM60"/>
<sequence length="611" mass="67659">MHHEPLLLPSAGSHLLVSTVQNPLGYLDLFLQLEPTARDSAVASRRSLRRTAECTKLENLCLHFHNLNLSEDSNIFCPVSPITLDHAQLPADIPWVLPAITPPDILADQISIVSDHLDLTAPDFPGGFIHLTPQRPETPPSPLTPVTSSDSSSPMPSLSCLFDTSESIPRLSVPSTTLLRPLTQLQTTHQPISNLPTLLPAHLHTIPTTLHPQPIPVPPITNLALPPQVNPPMANPQFQMLLHSTQNSPKFSRDSPTQLPCYLKEINFLGTLAAVDDRGKIRAAIRYADLEEAKVWQMLPAATPTANDWDAFVVAVKGLYPGCEGDDHYCHMDLQYLVKEYQSKPTWNQDDLREYQWKFAKISALLIKTKKLAETEWDSMFLNGFPRAITDRIHHRLSIVCTDLHPDNPYPLAEVIKATKFLLMGSTLHSAVPMMGTVPSPAAPPSSAYMLQVPPAGTVVKQEYNFQTQPLPQQCRPGCGFCADPNHWTRMCMLVEVYICAGKIMRGTDNCLYLVDGSQIPCFPECNSLREAVDHIMADRDQAIDVQLEIQPSAFLNTVQDADEPVADLADPDFQAYATQAWATYQADKGNKGAVIPRRKKARFDGVEITA</sequence>
<accession>A0A0C3NM60</accession>
<dbReference type="OrthoDB" id="3195134at2759"/>
<gene>
    <name evidence="2" type="ORF">M404DRAFT_33339</name>
</gene>
<reference evidence="2 3" key="1">
    <citation type="submission" date="2014-04" db="EMBL/GenBank/DDBJ databases">
        <authorList>
            <consortium name="DOE Joint Genome Institute"/>
            <person name="Kuo A."/>
            <person name="Kohler A."/>
            <person name="Costa M.D."/>
            <person name="Nagy L.G."/>
            <person name="Floudas D."/>
            <person name="Copeland A."/>
            <person name="Barry K.W."/>
            <person name="Cichocki N."/>
            <person name="Veneault-Fourrey C."/>
            <person name="LaButti K."/>
            <person name="Lindquist E.A."/>
            <person name="Lipzen A."/>
            <person name="Lundell T."/>
            <person name="Morin E."/>
            <person name="Murat C."/>
            <person name="Sun H."/>
            <person name="Tunlid A."/>
            <person name="Henrissat B."/>
            <person name="Grigoriev I.V."/>
            <person name="Hibbett D.S."/>
            <person name="Martin F."/>
            <person name="Nordberg H.P."/>
            <person name="Cantor M.N."/>
            <person name="Hua S.X."/>
        </authorList>
    </citation>
    <scope>NUCLEOTIDE SEQUENCE [LARGE SCALE GENOMIC DNA]</scope>
    <source>
        <strain evidence="2 3">Marx 270</strain>
    </source>
</reference>
<dbReference type="AlphaFoldDB" id="A0A0C3NM60"/>
<protein>
    <submittedName>
        <fullName evidence="2">Uncharacterized protein</fullName>
    </submittedName>
</protein>
<keyword evidence="3" id="KW-1185">Reference proteome</keyword>